<proteinExistence type="predicted"/>
<feature type="compositionally biased region" description="Polar residues" evidence="1">
    <location>
        <begin position="1"/>
        <end position="10"/>
    </location>
</feature>
<dbReference type="InterPro" id="IPR045226">
    <property type="entry name" value="Dsc3"/>
</dbReference>
<protein>
    <submittedName>
        <fullName evidence="4">Uncharacterized protein</fullName>
    </submittedName>
</protein>
<dbReference type="GO" id="GO:0044695">
    <property type="term" value="C:Dsc E3 ubiquitin ligase complex"/>
    <property type="evidence" value="ECO:0007669"/>
    <property type="project" value="InterPro"/>
</dbReference>
<evidence type="ECO:0000259" key="2">
    <source>
        <dbReference type="Pfam" id="PF10302"/>
    </source>
</evidence>
<feature type="region of interest" description="Disordered" evidence="1">
    <location>
        <begin position="1"/>
        <end position="63"/>
    </location>
</feature>
<feature type="compositionally biased region" description="Polar residues" evidence="1">
    <location>
        <begin position="54"/>
        <end position="63"/>
    </location>
</feature>
<dbReference type="PANTHER" id="PTHR28049:SF1">
    <property type="entry name" value="DSC E3 UBIQUITIN LIGASE COMPLEX SUBUNIT 3"/>
    <property type="match status" value="1"/>
</dbReference>
<sequence length="283" mass="30941">MPYPSDNNNDIEPLLPKQPSVSSSAGPSFRPPVRSEVSKGKQRARPSPSEESGAGNTSAGTTRPLSTGIIRIRFTEIADEANQGVSIDSGDLDISVAACLLIRSSRPHLMNRRLRLIYSGRVLNPLIVVLPWLRLLSEKTKASVHQSTTTLRSAFEDLSASELDKGGGGRREEEDEIYWIHCSVGLSFEQSEEEEDKRSLTEPAEESQTTPPLRGFDLLRTTAGLSEADIAIMRQQFHGVTSEAELDENAERLEDQWIAGGGAGSLDDGLFSAMTFVIIELLF</sequence>
<feature type="domain" description="DSC E3 ubiquitin ligase complex subunit 3 C-terminal" evidence="3">
    <location>
        <begin position="214"/>
        <end position="262"/>
    </location>
</feature>
<reference evidence="4" key="1">
    <citation type="submission" date="2014-08" db="EMBL/GenBank/DDBJ databases">
        <authorList>
            <person name="Sharma Rahul"/>
            <person name="Thines Marco"/>
        </authorList>
    </citation>
    <scope>NUCLEOTIDE SEQUENCE</scope>
</reference>
<feature type="domain" description="DSC E3 ubiquitin ligase complex subunit 3 ubiquitin-like" evidence="2">
    <location>
        <begin position="70"/>
        <end position="185"/>
    </location>
</feature>
<dbReference type="GO" id="GO:0005783">
    <property type="term" value="C:endoplasmic reticulum"/>
    <property type="evidence" value="ECO:0007669"/>
    <property type="project" value="TreeGrafter"/>
</dbReference>
<feature type="region of interest" description="Disordered" evidence="1">
    <location>
        <begin position="189"/>
        <end position="215"/>
    </location>
</feature>
<dbReference type="PANTHER" id="PTHR28049">
    <property type="entry name" value="TRANSMEMBRANE PROTEIN YOR223W"/>
    <property type="match status" value="1"/>
</dbReference>
<dbReference type="InterPro" id="IPR025390">
    <property type="entry name" value="Dsc3_C"/>
</dbReference>
<dbReference type="InterPro" id="IPR019413">
    <property type="entry name" value="Dsc3_ub-like_dom"/>
</dbReference>
<name>A0A0F7SEU0_PHARH</name>
<dbReference type="Pfam" id="PF13373">
    <property type="entry name" value="Dsc3_C"/>
    <property type="match status" value="1"/>
</dbReference>
<evidence type="ECO:0000313" key="4">
    <source>
        <dbReference type="EMBL" id="CDZ97096.1"/>
    </source>
</evidence>
<dbReference type="Pfam" id="PF10302">
    <property type="entry name" value="Dsc3_N"/>
    <property type="match status" value="1"/>
</dbReference>
<dbReference type="AlphaFoldDB" id="A0A0F7SEU0"/>
<evidence type="ECO:0000259" key="3">
    <source>
        <dbReference type="Pfam" id="PF13373"/>
    </source>
</evidence>
<evidence type="ECO:0000256" key="1">
    <source>
        <dbReference type="SAM" id="MobiDB-lite"/>
    </source>
</evidence>
<dbReference type="EMBL" id="LN483167">
    <property type="protein sequence ID" value="CDZ97096.1"/>
    <property type="molecule type" value="Genomic_DNA"/>
</dbReference>
<accession>A0A0F7SEU0</accession>
<organism evidence="4">
    <name type="scientific">Phaffia rhodozyma</name>
    <name type="common">Yeast</name>
    <name type="synonym">Xanthophyllomyces dendrorhous</name>
    <dbReference type="NCBI Taxonomy" id="264483"/>
    <lineage>
        <taxon>Eukaryota</taxon>
        <taxon>Fungi</taxon>
        <taxon>Dikarya</taxon>
        <taxon>Basidiomycota</taxon>
        <taxon>Agaricomycotina</taxon>
        <taxon>Tremellomycetes</taxon>
        <taxon>Cystofilobasidiales</taxon>
        <taxon>Mrakiaceae</taxon>
        <taxon>Phaffia</taxon>
    </lineage>
</organism>